<name>A0A438GL88_VITVI</name>
<sequence length="67" mass="7460">MELCDGAFETSTSMMVGPLSPNHISLSTLCSLEEIDSHEMLPESIDMMDGMLPYDEHSNEMLMMDMG</sequence>
<reference evidence="1 2" key="1">
    <citation type="journal article" date="2018" name="PLoS Genet.">
        <title>Population sequencing reveals clonal diversity and ancestral inbreeding in the grapevine cultivar Chardonnay.</title>
        <authorList>
            <person name="Roach M.J."/>
            <person name="Johnson D.L."/>
            <person name="Bohlmann J."/>
            <person name="van Vuuren H.J."/>
            <person name="Jones S.J."/>
            <person name="Pretorius I.S."/>
            <person name="Schmidt S.A."/>
            <person name="Borneman A.R."/>
        </authorList>
    </citation>
    <scope>NUCLEOTIDE SEQUENCE [LARGE SCALE GENOMIC DNA]</scope>
    <source>
        <strain evidence="2">cv. Chardonnay</strain>
        <tissue evidence="1">Leaf</tissue>
    </source>
</reference>
<dbReference type="EMBL" id="QGNW01000402">
    <property type="protein sequence ID" value="RVW72983.1"/>
    <property type="molecule type" value="Genomic_DNA"/>
</dbReference>
<proteinExistence type="predicted"/>
<accession>A0A438GL88</accession>
<protein>
    <submittedName>
        <fullName evidence="1">Uncharacterized protein</fullName>
    </submittedName>
</protein>
<gene>
    <name evidence="1" type="ORF">CK203_057444</name>
</gene>
<evidence type="ECO:0000313" key="1">
    <source>
        <dbReference type="EMBL" id="RVW72983.1"/>
    </source>
</evidence>
<dbReference type="AlphaFoldDB" id="A0A438GL88"/>
<organism evidence="1 2">
    <name type="scientific">Vitis vinifera</name>
    <name type="common">Grape</name>
    <dbReference type="NCBI Taxonomy" id="29760"/>
    <lineage>
        <taxon>Eukaryota</taxon>
        <taxon>Viridiplantae</taxon>
        <taxon>Streptophyta</taxon>
        <taxon>Embryophyta</taxon>
        <taxon>Tracheophyta</taxon>
        <taxon>Spermatophyta</taxon>
        <taxon>Magnoliopsida</taxon>
        <taxon>eudicotyledons</taxon>
        <taxon>Gunneridae</taxon>
        <taxon>Pentapetalae</taxon>
        <taxon>rosids</taxon>
        <taxon>Vitales</taxon>
        <taxon>Vitaceae</taxon>
        <taxon>Viteae</taxon>
        <taxon>Vitis</taxon>
    </lineage>
</organism>
<comment type="caution">
    <text evidence="1">The sequence shown here is derived from an EMBL/GenBank/DDBJ whole genome shotgun (WGS) entry which is preliminary data.</text>
</comment>
<dbReference type="Proteomes" id="UP000288805">
    <property type="component" value="Unassembled WGS sequence"/>
</dbReference>
<evidence type="ECO:0000313" key="2">
    <source>
        <dbReference type="Proteomes" id="UP000288805"/>
    </source>
</evidence>